<feature type="domain" description="Mechanosensitive ion channel MscS C-terminal" evidence="9">
    <location>
        <begin position="178"/>
        <end position="266"/>
    </location>
</feature>
<gene>
    <name evidence="10" type="ORF">MQE39_10980</name>
</gene>
<dbReference type="Gene3D" id="1.10.287.1260">
    <property type="match status" value="1"/>
</dbReference>
<comment type="caution">
    <text evidence="10">The sequence shown here is derived from an EMBL/GenBank/DDBJ whole genome shotgun (WGS) entry which is preliminary data.</text>
</comment>
<evidence type="ECO:0000259" key="9">
    <source>
        <dbReference type="Pfam" id="PF21082"/>
    </source>
</evidence>
<dbReference type="Pfam" id="PF21082">
    <property type="entry name" value="MS_channel_3rd"/>
    <property type="match status" value="1"/>
</dbReference>
<dbReference type="PANTHER" id="PTHR30221:SF1">
    <property type="entry name" value="SMALL-CONDUCTANCE MECHANOSENSITIVE CHANNEL"/>
    <property type="match status" value="1"/>
</dbReference>
<dbReference type="Gene3D" id="2.30.30.60">
    <property type="match status" value="1"/>
</dbReference>
<evidence type="ECO:0000313" key="11">
    <source>
        <dbReference type="Proteomes" id="UP001276902"/>
    </source>
</evidence>
<evidence type="ECO:0000256" key="1">
    <source>
        <dbReference type="ARBA" id="ARBA00004651"/>
    </source>
</evidence>
<dbReference type="Gene3D" id="3.30.70.100">
    <property type="match status" value="1"/>
</dbReference>
<comment type="subcellular location">
    <subcellularLocation>
        <location evidence="1">Cell membrane</location>
        <topology evidence="1">Multi-pass membrane protein</topology>
    </subcellularLocation>
</comment>
<feature type="domain" description="Mechanosensitive ion channel MscS" evidence="8">
    <location>
        <begin position="100"/>
        <end position="166"/>
    </location>
</feature>
<name>A0AB35UML1_9FIRM</name>
<protein>
    <submittedName>
        <fullName evidence="10">Mechanosensitive ion channel family protein</fullName>
    </submittedName>
</protein>
<dbReference type="GO" id="GO:0005886">
    <property type="term" value="C:plasma membrane"/>
    <property type="evidence" value="ECO:0007669"/>
    <property type="project" value="UniProtKB-SubCell"/>
</dbReference>
<dbReference type="AlphaFoldDB" id="A0AB35UML1"/>
<feature type="transmembrane region" description="Helical" evidence="7">
    <location>
        <begin position="12"/>
        <end position="33"/>
    </location>
</feature>
<keyword evidence="5 7" id="KW-1133">Transmembrane helix</keyword>
<evidence type="ECO:0000259" key="8">
    <source>
        <dbReference type="Pfam" id="PF00924"/>
    </source>
</evidence>
<evidence type="ECO:0000256" key="5">
    <source>
        <dbReference type="ARBA" id="ARBA00022989"/>
    </source>
</evidence>
<dbReference type="SUPFAM" id="SSF50182">
    <property type="entry name" value="Sm-like ribonucleoproteins"/>
    <property type="match status" value="1"/>
</dbReference>
<dbReference type="InterPro" id="IPR049278">
    <property type="entry name" value="MS_channel_C"/>
</dbReference>
<feature type="transmembrane region" description="Helical" evidence="7">
    <location>
        <begin position="87"/>
        <end position="113"/>
    </location>
</feature>
<proteinExistence type="inferred from homology"/>
<keyword evidence="3" id="KW-1003">Cell membrane</keyword>
<reference evidence="10" key="1">
    <citation type="submission" date="2022-03" db="EMBL/GenBank/DDBJ databases">
        <title>First case of bacteraemia caused by Dielma fastidiosa in a patient hospitalised with diverticulitis.</title>
        <authorList>
            <person name="Forman-Ankjaer B."/>
            <person name="Hvid-Jensen F."/>
            <person name="Kobel C.M."/>
            <person name="Greve T."/>
        </authorList>
    </citation>
    <scope>NUCLEOTIDE SEQUENCE</scope>
    <source>
        <strain evidence="10">AUH_DF_2021</strain>
    </source>
</reference>
<keyword evidence="6 7" id="KW-0472">Membrane</keyword>
<accession>A0AB35UML1</accession>
<sequence length="276" mass="30561">MQQISTMLNSFFMTTFIDALLTMLFLFLLITLLKKLLIHIVLKYENDNQQIIIKLIKIGLNIVLILGICYQFTALKEIVKTLLTGGGVLALVLGLAAQEAVGNLVSGMMILFFKPFKVGDLIKTNNGLVGTVLDISLRHTVIKTYENTQIMIPNSEINKATLENVTAADFKGDFLILQISYESDLDLAISIIAEEIMKHPDFLDLRSAAEKTDGIPAVKVRCTNFLDSGIELKAALQSRSSAVGYAMLSDLRISIKKRFDEAGIVIPYPQVVIHQN</sequence>
<dbReference type="PANTHER" id="PTHR30221">
    <property type="entry name" value="SMALL-CONDUCTANCE MECHANOSENSITIVE CHANNEL"/>
    <property type="match status" value="1"/>
</dbReference>
<dbReference type="Pfam" id="PF00924">
    <property type="entry name" value="MS_channel_2nd"/>
    <property type="match status" value="1"/>
</dbReference>
<dbReference type="SUPFAM" id="SSF82689">
    <property type="entry name" value="Mechanosensitive channel protein MscS (YggB), C-terminal domain"/>
    <property type="match status" value="1"/>
</dbReference>
<evidence type="ECO:0000256" key="2">
    <source>
        <dbReference type="ARBA" id="ARBA00008017"/>
    </source>
</evidence>
<dbReference type="InterPro" id="IPR006685">
    <property type="entry name" value="MscS_channel_2nd"/>
</dbReference>
<evidence type="ECO:0000256" key="3">
    <source>
        <dbReference type="ARBA" id="ARBA00022475"/>
    </source>
</evidence>
<evidence type="ECO:0000313" key="10">
    <source>
        <dbReference type="EMBL" id="MDY5168638.1"/>
    </source>
</evidence>
<dbReference type="GO" id="GO:0008381">
    <property type="term" value="F:mechanosensitive monoatomic ion channel activity"/>
    <property type="evidence" value="ECO:0007669"/>
    <property type="project" value="InterPro"/>
</dbReference>
<dbReference type="InterPro" id="IPR011066">
    <property type="entry name" value="MscS_channel_C_sf"/>
</dbReference>
<organism evidence="10 11">
    <name type="scientific">Dielma fastidiosa</name>
    <dbReference type="NCBI Taxonomy" id="1034346"/>
    <lineage>
        <taxon>Bacteria</taxon>
        <taxon>Bacillati</taxon>
        <taxon>Bacillota</taxon>
        <taxon>Erysipelotrichia</taxon>
        <taxon>Erysipelotrichales</taxon>
        <taxon>Erysipelotrichaceae</taxon>
        <taxon>Dielma</taxon>
    </lineage>
</organism>
<dbReference type="InterPro" id="IPR045275">
    <property type="entry name" value="MscS_archaea/bacteria_type"/>
</dbReference>
<dbReference type="InterPro" id="IPR010920">
    <property type="entry name" value="LSM_dom_sf"/>
</dbReference>
<evidence type="ECO:0000256" key="7">
    <source>
        <dbReference type="SAM" id="Phobius"/>
    </source>
</evidence>
<dbReference type="Proteomes" id="UP001276902">
    <property type="component" value="Unassembled WGS sequence"/>
</dbReference>
<evidence type="ECO:0000256" key="4">
    <source>
        <dbReference type="ARBA" id="ARBA00022692"/>
    </source>
</evidence>
<keyword evidence="4 7" id="KW-0812">Transmembrane</keyword>
<comment type="similarity">
    <text evidence="2">Belongs to the MscS (TC 1.A.23) family.</text>
</comment>
<dbReference type="RefSeq" id="WP_320883853.1">
    <property type="nucleotide sequence ID" value="NZ_BAABZA010000003.1"/>
</dbReference>
<evidence type="ECO:0000256" key="6">
    <source>
        <dbReference type="ARBA" id="ARBA00023136"/>
    </source>
</evidence>
<dbReference type="EMBL" id="JALDAW010000016">
    <property type="protein sequence ID" value="MDY5168638.1"/>
    <property type="molecule type" value="Genomic_DNA"/>
</dbReference>
<dbReference type="InterPro" id="IPR023408">
    <property type="entry name" value="MscS_beta-dom_sf"/>
</dbReference>
<feature type="transmembrane region" description="Helical" evidence="7">
    <location>
        <begin position="54"/>
        <end position="75"/>
    </location>
</feature>